<dbReference type="InterPro" id="IPR036116">
    <property type="entry name" value="FN3_sf"/>
</dbReference>
<dbReference type="SUPFAM" id="SSF55486">
    <property type="entry name" value="Metalloproteases ('zincins'), catalytic domain"/>
    <property type="match status" value="1"/>
</dbReference>
<name>A0ABW1R0B7_9ACTN</name>
<sequence>MSVRARAVLAVSTAMAVAAVSGAVILGQSTAGQDAEAAPPLAVEPIVELPSVMSGPEALEVLGGREGKDLAAVAEAHGWSEAEVAETLENDATLHIDPSGRLFYADTLEGHGAAASNDHDHDHGHGDATQPIPEAEGDPETSGFATSGSAASGASAAGAIAPLEDTFRLHSAPQGAPITLHLDFDGHTFAPGTVWPGLAGQRANAWDPAGDGPAFSDAERIRVQRIWQMVAEHYSFFDVDVTTREPPASLFGGTDKHALRVVISPSLTRTTVNSKLVVGIDPTDTPSAVGGTVGLAYVGTSRTRGYDDSPALVFATPLREGSDAAFASTISHEFGHNFNLRHSFENPPYQQQIAQGSSATAFSALIMDYASSAAAFYFTREERDYVLGGSGQGTSLAYRSLGLIRPADSSGVPVARAGLVTGKWSGSTQSRYFPDGMNRSAVLGTFRCTGSVRVRVEPAAKLNPGFDARIRLFDGDTVVATATETTKAGTATRAAGLGATLDFEADPDVTYTVRMDSDPNGATWAGGSVHPYGQYVAAVSGDGCDLPAVAPSEPVGVTAVATRGSGAVTVAWEAPLQPGSGALTYEVAVDGRRVQQVEAGVTSVRLTDLPEQGTHVRVRAVNATGAGPWVTVRTPYLVAKAPLHVSALKSEDGRSVQFRVVHAPDLIPSDDPDSARFNIMWNGGKSFFATAASAPRMIADAKYFTEDGNRFYTLRGALGDVSVPYVVRDAVTAPSVPQAVRASVVGDEVDVAWDLPLDDGGAFAAYRLSVDDGPWTAVNGFTFAHTLHGLTAGEHTVRVKAIHEGGESAPAAVTFTVGDAGAAAPSPASAPRNVEIVEDASGTRLVWDAPARLYGATVQEWAVTVGNREVTLPAGRRQLSLTGFRAERALAVTVAAVTGDEDATVTGAPARVSLAPAG</sequence>
<dbReference type="SMART" id="SM00060">
    <property type="entry name" value="FN3"/>
    <property type="match status" value="3"/>
</dbReference>
<keyword evidence="3" id="KW-0119">Carbohydrate metabolism</keyword>
<dbReference type="Pfam" id="PF13583">
    <property type="entry name" value="Reprolysin_4"/>
    <property type="match status" value="1"/>
</dbReference>
<evidence type="ECO:0000256" key="2">
    <source>
        <dbReference type="ARBA" id="ARBA00023295"/>
    </source>
</evidence>
<keyword evidence="5" id="KW-0732">Signal</keyword>
<proteinExistence type="predicted"/>
<feature type="signal peptide" evidence="5">
    <location>
        <begin position="1"/>
        <end position="16"/>
    </location>
</feature>
<evidence type="ECO:0000259" key="6">
    <source>
        <dbReference type="PROSITE" id="PS50853"/>
    </source>
</evidence>
<protein>
    <submittedName>
        <fullName evidence="7">Reprolysin-like metallopeptidase</fullName>
    </submittedName>
</protein>
<dbReference type="Gene3D" id="3.40.390.10">
    <property type="entry name" value="Collagenase (Catalytic Domain)"/>
    <property type="match status" value="1"/>
</dbReference>
<dbReference type="Proteomes" id="UP001596098">
    <property type="component" value="Unassembled WGS sequence"/>
</dbReference>
<organism evidence="7 8">
    <name type="scientific">Nocardioides yefusunii</name>
    <dbReference type="NCBI Taxonomy" id="2500546"/>
    <lineage>
        <taxon>Bacteria</taxon>
        <taxon>Bacillati</taxon>
        <taxon>Actinomycetota</taxon>
        <taxon>Actinomycetes</taxon>
        <taxon>Propionibacteriales</taxon>
        <taxon>Nocardioidaceae</taxon>
        <taxon>Nocardioides</taxon>
    </lineage>
</organism>
<feature type="domain" description="Fibronectin type-III" evidence="6">
    <location>
        <begin position="733"/>
        <end position="823"/>
    </location>
</feature>
<accession>A0ABW1R0B7</accession>
<dbReference type="Gene3D" id="2.60.40.10">
    <property type="entry name" value="Immunoglobulins"/>
    <property type="match status" value="2"/>
</dbReference>
<evidence type="ECO:0000256" key="5">
    <source>
        <dbReference type="SAM" id="SignalP"/>
    </source>
</evidence>
<dbReference type="SUPFAM" id="SSF49265">
    <property type="entry name" value="Fibronectin type III"/>
    <property type="match status" value="1"/>
</dbReference>
<dbReference type="CDD" id="cd00063">
    <property type="entry name" value="FN3"/>
    <property type="match status" value="2"/>
</dbReference>
<evidence type="ECO:0000313" key="7">
    <source>
        <dbReference type="EMBL" id="MFC6154547.1"/>
    </source>
</evidence>
<feature type="domain" description="Fibronectin type-III" evidence="6">
    <location>
        <begin position="550"/>
        <end position="641"/>
    </location>
</feature>
<evidence type="ECO:0000313" key="8">
    <source>
        <dbReference type="Proteomes" id="UP001596098"/>
    </source>
</evidence>
<reference evidence="8" key="1">
    <citation type="journal article" date="2019" name="Int. J. Syst. Evol. Microbiol.">
        <title>The Global Catalogue of Microorganisms (GCM) 10K type strain sequencing project: providing services to taxonomists for standard genome sequencing and annotation.</title>
        <authorList>
            <consortium name="The Broad Institute Genomics Platform"/>
            <consortium name="The Broad Institute Genome Sequencing Center for Infectious Disease"/>
            <person name="Wu L."/>
            <person name="Ma J."/>
        </authorList>
    </citation>
    <scope>NUCLEOTIDE SEQUENCE [LARGE SCALE GENOMIC DNA]</scope>
    <source>
        <strain evidence="8">DFY28</strain>
    </source>
</reference>
<keyword evidence="1" id="KW-0677">Repeat</keyword>
<dbReference type="InterPro" id="IPR024079">
    <property type="entry name" value="MetalloPept_cat_dom_sf"/>
</dbReference>
<keyword evidence="8" id="KW-1185">Reference proteome</keyword>
<keyword evidence="3" id="KW-0624">Polysaccharide degradation</keyword>
<keyword evidence="2" id="KW-0378">Hydrolase</keyword>
<dbReference type="PANTHER" id="PTHR13817:SF166">
    <property type="entry name" value="NEURONAL IGCAM-RELATED"/>
    <property type="match status" value="1"/>
</dbReference>
<evidence type="ECO:0000256" key="4">
    <source>
        <dbReference type="SAM" id="MobiDB-lite"/>
    </source>
</evidence>
<feature type="chain" id="PRO_5045810780" evidence="5">
    <location>
        <begin position="17"/>
        <end position="918"/>
    </location>
</feature>
<feature type="region of interest" description="Disordered" evidence="4">
    <location>
        <begin position="112"/>
        <end position="151"/>
    </location>
</feature>
<gene>
    <name evidence="7" type="ORF">ACFPWU_12830</name>
</gene>
<evidence type="ECO:0000256" key="3">
    <source>
        <dbReference type="ARBA" id="ARBA00023326"/>
    </source>
</evidence>
<keyword evidence="2" id="KW-0326">Glycosidase</keyword>
<dbReference type="InterPro" id="IPR050964">
    <property type="entry name" value="Striated_Muscle_Regulatory"/>
</dbReference>
<dbReference type="EMBL" id="JBHSQI010000007">
    <property type="protein sequence ID" value="MFC6154547.1"/>
    <property type="molecule type" value="Genomic_DNA"/>
</dbReference>
<feature type="compositionally biased region" description="Basic and acidic residues" evidence="4">
    <location>
        <begin position="117"/>
        <end position="126"/>
    </location>
</feature>
<dbReference type="InterPro" id="IPR013783">
    <property type="entry name" value="Ig-like_fold"/>
</dbReference>
<dbReference type="InterPro" id="IPR003961">
    <property type="entry name" value="FN3_dom"/>
</dbReference>
<dbReference type="RefSeq" id="WP_164878808.1">
    <property type="nucleotide sequence ID" value="NZ_CP034929.1"/>
</dbReference>
<feature type="compositionally biased region" description="Low complexity" evidence="4">
    <location>
        <begin position="142"/>
        <end position="151"/>
    </location>
</feature>
<evidence type="ECO:0000256" key="1">
    <source>
        <dbReference type="ARBA" id="ARBA00022737"/>
    </source>
</evidence>
<comment type="caution">
    <text evidence="7">The sequence shown here is derived from an EMBL/GenBank/DDBJ whole genome shotgun (WGS) entry which is preliminary data.</text>
</comment>
<dbReference type="PROSITE" id="PS50853">
    <property type="entry name" value="FN3"/>
    <property type="match status" value="2"/>
</dbReference>
<dbReference type="PANTHER" id="PTHR13817">
    <property type="entry name" value="TITIN"/>
    <property type="match status" value="1"/>
</dbReference>